<protein>
    <recommendedName>
        <fullName evidence="6">O-antigen ligase-related domain-containing protein</fullName>
    </recommendedName>
</protein>
<keyword evidence="3 5" id="KW-1133">Transmembrane helix</keyword>
<dbReference type="GO" id="GO:0016020">
    <property type="term" value="C:membrane"/>
    <property type="evidence" value="ECO:0007669"/>
    <property type="project" value="UniProtKB-SubCell"/>
</dbReference>
<feature type="transmembrane region" description="Helical" evidence="5">
    <location>
        <begin position="308"/>
        <end position="332"/>
    </location>
</feature>
<reference evidence="7 8" key="1">
    <citation type="submission" date="2019-10" db="EMBL/GenBank/DDBJ databases">
        <title>The Genome Sequence of Clostridium tarantellae Isolated from Fish Brain.</title>
        <authorList>
            <person name="Bano L."/>
            <person name="Kiel M."/>
            <person name="Sales G."/>
            <person name="Doxey A.C."/>
            <person name="Mansfield M.J."/>
            <person name="Schiavone M."/>
            <person name="Rossetto O."/>
            <person name="Pirazzini M."/>
            <person name="Dobrindt U."/>
            <person name="Montecucco C."/>
        </authorList>
    </citation>
    <scope>NUCLEOTIDE SEQUENCE [LARGE SCALE GENOMIC DNA]</scope>
    <source>
        <strain evidence="7 8">DSM 3997</strain>
    </source>
</reference>
<name>A0A6I1ML26_9CLOT</name>
<dbReference type="OrthoDB" id="3078513at2"/>
<feature type="transmembrane region" description="Helical" evidence="5">
    <location>
        <begin position="120"/>
        <end position="138"/>
    </location>
</feature>
<sequence length="377" mass="42900">MIKSIDKNINLIIAGCLIIFSTFYLGNVLPISPIYLFYGIAIILLIYSFIKRINNIGDILKDKLYIFNIIYCLYLGIDQILVKANLTSAMYVIMSLTYFSLVLFSIKPLSNYCVMKISKIFINFSVVLFTIETIIRYLNPEKKYFTIADGSLKIYAYKFNSIMLSDSNAVSILYLVLLFFSIYLFVKHKQNQIIQIIILNILVVMTISRAAIISMIIFEVLIILMYLLKNKFKLSSKYIYGALVIVGIVGLTLLFYKFRNDGSFMTKLTIFNDGVDYIENASVKHLLFGVGFENSINYLLSGFPAHNFILSFFVESGIIGLLILIIFYIMIIKANPSTVIVIFPFLLAAMSYAGYGLPFLYAVLAIIVRLKGLENNE</sequence>
<keyword evidence="2 5" id="KW-0812">Transmembrane</keyword>
<feature type="transmembrane region" description="Helical" evidence="5">
    <location>
        <begin position="238"/>
        <end position="256"/>
    </location>
</feature>
<dbReference type="RefSeq" id="WP_152890481.1">
    <property type="nucleotide sequence ID" value="NZ_WHJC01000168.1"/>
</dbReference>
<feature type="transmembrane region" description="Helical" evidence="5">
    <location>
        <begin position="169"/>
        <end position="186"/>
    </location>
</feature>
<comment type="caution">
    <text evidence="7">The sequence shown here is derived from an EMBL/GenBank/DDBJ whole genome shotgun (WGS) entry which is preliminary data.</text>
</comment>
<evidence type="ECO:0000256" key="3">
    <source>
        <dbReference type="ARBA" id="ARBA00022989"/>
    </source>
</evidence>
<feature type="transmembrane region" description="Helical" evidence="5">
    <location>
        <begin position="62"/>
        <end position="82"/>
    </location>
</feature>
<keyword evidence="4 5" id="KW-0472">Membrane</keyword>
<accession>A0A6I1ML26</accession>
<evidence type="ECO:0000256" key="2">
    <source>
        <dbReference type="ARBA" id="ARBA00022692"/>
    </source>
</evidence>
<evidence type="ECO:0000313" key="7">
    <source>
        <dbReference type="EMBL" id="MPQ44206.1"/>
    </source>
</evidence>
<evidence type="ECO:0000256" key="1">
    <source>
        <dbReference type="ARBA" id="ARBA00004141"/>
    </source>
</evidence>
<evidence type="ECO:0000259" key="6">
    <source>
        <dbReference type="Pfam" id="PF04932"/>
    </source>
</evidence>
<dbReference type="InterPro" id="IPR007016">
    <property type="entry name" value="O-antigen_ligase-rel_domated"/>
</dbReference>
<dbReference type="Proteomes" id="UP000430345">
    <property type="component" value="Unassembled WGS sequence"/>
</dbReference>
<proteinExistence type="predicted"/>
<gene>
    <name evidence="7" type="ORF">GBZ86_10570</name>
</gene>
<dbReference type="AlphaFoldDB" id="A0A6I1ML26"/>
<feature type="transmembrane region" description="Helical" evidence="5">
    <location>
        <begin position="9"/>
        <end position="26"/>
    </location>
</feature>
<comment type="subcellular location">
    <subcellularLocation>
        <location evidence="1">Membrane</location>
        <topology evidence="1">Multi-pass membrane protein</topology>
    </subcellularLocation>
</comment>
<organism evidence="7 8">
    <name type="scientific">Clostridium tarantellae</name>
    <dbReference type="NCBI Taxonomy" id="39493"/>
    <lineage>
        <taxon>Bacteria</taxon>
        <taxon>Bacillati</taxon>
        <taxon>Bacillota</taxon>
        <taxon>Clostridia</taxon>
        <taxon>Eubacteriales</taxon>
        <taxon>Clostridiaceae</taxon>
        <taxon>Clostridium</taxon>
    </lineage>
</organism>
<feature type="transmembrane region" description="Helical" evidence="5">
    <location>
        <begin position="88"/>
        <end position="108"/>
    </location>
</feature>
<evidence type="ECO:0000256" key="5">
    <source>
        <dbReference type="SAM" id="Phobius"/>
    </source>
</evidence>
<evidence type="ECO:0000313" key="8">
    <source>
        <dbReference type="Proteomes" id="UP000430345"/>
    </source>
</evidence>
<feature type="domain" description="O-antigen ligase-related" evidence="6">
    <location>
        <begin position="197"/>
        <end position="325"/>
    </location>
</feature>
<evidence type="ECO:0000256" key="4">
    <source>
        <dbReference type="ARBA" id="ARBA00023136"/>
    </source>
</evidence>
<feature type="transmembrane region" description="Helical" evidence="5">
    <location>
        <begin position="32"/>
        <end position="50"/>
    </location>
</feature>
<dbReference type="Pfam" id="PF04932">
    <property type="entry name" value="Wzy_C"/>
    <property type="match status" value="1"/>
</dbReference>
<feature type="transmembrane region" description="Helical" evidence="5">
    <location>
        <begin position="198"/>
        <end position="226"/>
    </location>
</feature>
<keyword evidence="8" id="KW-1185">Reference proteome</keyword>
<feature type="transmembrane region" description="Helical" evidence="5">
    <location>
        <begin position="338"/>
        <end position="368"/>
    </location>
</feature>
<dbReference type="EMBL" id="WHJC01000168">
    <property type="protein sequence ID" value="MPQ44206.1"/>
    <property type="molecule type" value="Genomic_DNA"/>
</dbReference>